<feature type="transmembrane region" description="Helical" evidence="1">
    <location>
        <begin position="362"/>
        <end position="382"/>
    </location>
</feature>
<comment type="caution">
    <text evidence="2">The sequence shown here is derived from an EMBL/GenBank/DDBJ whole genome shotgun (WGS) entry which is preliminary data.</text>
</comment>
<accession>A0A1G2BM49</accession>
<feature type="transmembrane region" description="Helical" evidence="1">
    <location>
        <begin position="232"/>
        <end position="252"/>
    </location>
</feature>
<protein>
    <recommendedName>
        <fullName evidence="4">Glycosyltransferase RgtA/B/C/D-like domain-containing protein</fullName>
    </recommendedName>
</protein>
<gene>
    <name evidence="2" type="ORF">A2677_04115</name>
</gene>
<keyword evidence="1" id="KW-0812">Transmembrane</keyword>
<feature type="transmembrane region" description="Helical" evidence="1">
    <location>
        <begin position="12"/>
        <end position="31"/>
    </location>
</feature>
<dbReference type="AlphaFoldDB" id="A0A1G2BM49"/>
<feature type="transmembrane region" description="Helical" evidence="1">
    <location>
        <begin position="165"/>
        <end position="183"/>
    </location>
</feature>
<keyword evidence="1" id="KW-0472">Membrane</keyword>
<proteinExistence type="predicted"/>
<organism evidence="2 3">
    <name type="scientific">Candidatus Komeilibacteria bacterium RIFCSPHIGHO2_01_FULL_52_14</name>
    <dbReference type="NCBI Taxonomy" id="1798549"/>
    <lineage>
        <taxon>Bacteria</taxon>
        <taxon>Candidatus Komeiliibacteriota</taxon>
    </lineage>
</organism>
<feature type="transmembrane region" description="Helical" evidence="1">
    <location>
        <begin position="195"/>
        <end position="220"/>
    </location>
</feature>
<evidence type="ECO:0000313" key="2">
    <source>
        <dbReference type="EMBL" id="OGY90185.1"/>
    </source>
</evidence>
<feature type="transmembrane region" description="Helical" evidence="1">
    <location>
        <begin position="311"/>
        <end position="329"/>
    </location>
</feature>
<dbReference type="EMBL" id="MHKK01000015">
    <property type="protein sequence ID" value="OGY90185.1"/>
    <property type="molecule type" value="Genomic_DNA"/>
</dbReference>
<feature type="transmembrane region" description="Helical" evidence="1">
    <location>
        <begin position="67"/>
        <end position="87"/>
    </location>
</feature>
<evidence type="ECO:0000256" key="1">
    <source>
        <dbReference type="SAM" id="Phobius"/>
    </source>
</evidence>
<name>A0A1G2BM49_9BACT</name>
<dbReference type="Proteomes" id="UP000177817">
    <property type="component" value="Unassembled WGS sequence"/>
</dbReference>
<keyword evidence="1" id="KW-1133">Transmembrane helix</keyword>
<reference evidence="2 3" key="1">
    <citation type="journal article" date="2016" name="Nat. Commun.">
        <title>Thousands of microbial genomes shed light on interconnected biogeochemical processes in an aquifer system.</title>
        <authorList>
            <person name="Anantharaman K."/>
            <person name="Brown C.T."/>
            <person name="Hug L.A."/>
            <person name="Sharon I."/>
            <person name="Castelle C.J."/>
            <person name="Probst A.J."/>
            <person name="Thomas B.C."/>
            <person name="Singh A."/>
            <person name="Wilkins M.J."/>
            <person name="Karaoz U."/>
            <person name="Brodie E.L."/>
            <person name="Williams K.H."/>
            <person name="Hubbard S.S."/>
            <person name="Banfield J.F."/>
        </authorList>
    </citation>
    <scope>NUCLEOTIDE SEQUENCE [LARGE SCALE GENOMIC DNA]</scope>
</reference>
<evidence type="ECO:0000313" key="3">
    <source>
        <dbReference type="Proteomes" id="UP000177817"/>
    </source>
</evidence>
<feature type="transmembrane region" description="Helical" evidence="1">
    <location>
        <begin position="142"/>
        <end position="158"/>
    </location>
</feature>
<sequence>MLLQGFVRNRLVLTISLLSFGIGIVGIHYALPMHVIGDEESIIAGSLTMLQTRNFIPALQPNIFDLLYYPVLLPYLTLLAMMPVLIAKFAAGGFSVSALQDYFALNQSALWISARALVAVSGGALVFIVFRLGELLYNRRTAFWASLFLLTSFFHVSLTHWMKHWVPAALVAYGVFYLVARDVSARRNGSVRAGVLSGISVGISYVAGFGSAMAALYAWLNRSIFQNRFARYAVRNVIVAAVIGGSLISLYYQDFLNQSVREEGTAAVAKSLGDLVFLLVNAMRALLLQETALLAIAVLGLLVVRKFHHANSFVFGSVLLYFISMYLVVHFEPRYVYLIVPALALSAGSFIDWLYRQLRRPLALFFACLFIAYPAGVSFQYLHLLLAPDTRQVAVTWIQDHVKDDPFLLSSRSISLYRQPSVVQMVASYESLRAGERYELAHAERFASLTRDSYSYTNIHFWPSGTSLDTLNDYLDGFRPKYFIVEYWGLTDLSSEEYSLIAGSTLVASIRQSSAGDPIDVNGNFYTPSTAVFSLDRLGPNVDVYRL</sequence>
<feature type="transmembrane region" description="Helical" evidence="1">
    <location>
        <begin position="335"/>
        <end position="355"/>
    </location>
</feature>
<evidence type="ECO:0008006" key="4">
    <source>
        <dbReference type="Google" id="ProtNLM"/>
    </source>
</evidence>
<feature type="transmembrane region" description="Helical" evidence="1">
    <location>
        <begin position="108"/>
        <end position="130"/>
    </location>
</feature>
<feature type="transmembrane region" description="Helical" evidence="1">
    <location>
        <begin position="285"/>
        <end position="304"/>
    </location>
</feature>